<dbReference type="RefSeq" id="WP_070741367.1">
    <property type="nucleotide sequence ID" value="NZ_CP066007.1"/>
</dbReference>
<proteinExistence type="predicted"/>
<dbReference type="EMBL" id="CP066007">
    <property type="protein sequence ID" value="QQB46983.1"/>
    <property type="molecule type" value="Genomic_DNA"/>
</dbReference>
<gene>
    <name evidence="2" type="ORF">I6I10_03445</name>
</gene>
<evidence type="ECO:0000313" key="3">
    <source>
        <dbReference type="Proteomes" id="UP000596145"/>
    </source>
</evidence>
<sequence length="92" mass="10257">MTAFFKLFRILFFVFLIAFMVGGVVLVGLQTVGLFATSGDLITGVKSHLAPWVFGSATLCAICAFVLGYRPEARAARRIQKEREEHIRHPED</sequence>
<name>A0A7T4JVJ3_9CORY</name>
<protein>
    <submittedName>
        <fullName evidence="2">Uncharacterized protein</fullName>
    </submittedName>
</protein>
<reference evidence="2 3" key="1">
    <citation type="submission" date="2020-12" db="EMBL/GenBank/DDBJ databases">
        <title>FDA dAtabase for Regulatory Grade micrObial Sequences (FDA-ARGOS): Supporting development and validation of Infectious Disease Dx tests.</title>
        <authorList>
            <person name="Sproer C."/>
            <person name="Gronow S."/>
            <person name="Severitt S."/>
            <person name="Schroder I."/>
            <person name="Tallon L."/>
            <person name="Sadzewicz L."/>
            <person name="Zhao X."/>
            <person name="Boylan J."/>
            <person name="Ott S."/>
            <person name="Bowen H."/>
            <person name="Vavikolanu K."/>
            <person name="Mehta A."/>
            <person name="Aluvathingal J."/>
            <person name="Nadendla S."/>
            <person name="Lowell S."/>
            <person name="Myers T."/>
            <person name="Yan Y."/>
            <person name="Sichtig H."/>
        </authorList>
    </citation>
    <scope>NUCLEOTIDE SEQUENCE [LARGE SCALE GENOMIC DNA]</scope>
    <source>
        <strain evidence="2 3">FDAARGOS_1053</strain>
    </source>
</reference>
<keyword evidence="1" id="KW-0812">Transmembrane</keyword>
<dbReference type="Proteomes" id="UP000596145">
    <property type="component" value="Chromosome"/>
</dbReference>
<evidence type="ECO:0000313" key="2">
    <source>
        <dbReference type="EMBL" id="QQB46983.1"/>
    </source>
</evidence>
<feature type="transmembrane region" description="Helical" evidence="1">
    <location>
        <begin position="7"/>
        <end position="29"/>
    </location>
</feature>
<dbReference type="OrthoDB" id="4426814at2"/>
<accession>A0A7T4JVJ3</accession>
<dbReference type="GeneID" id="92761225"/>
<evidence type="ECO:0000256" key="1">
    <source>
        <dbReference type="SAM" id="Phobius"/>
    </source>
</evidence>
<organism evidence="2 3">
    <name type="scientific">Corynebacterium glucuronolyticum</name>
    <dbReference type="NCBI Taxonomy" id="39791"/>
    <lineage>
        <taxon>Bacteria</taxon>
        <taxon>Bacillati</taxon>
        <taxon>Actinomycetota</taxon>
        <taxon>Actinomycetes</taxon>
        <taxon>Mycobacteriales</taxon>
        <taxon>Corynebacteriaceae</taxon>
        <taxon>Corynebacterium</taxon>
    </lineage>
</organism>
<feature type="transmembrane region" description="Helical" evidence="1">
    <location>
        <begin position="49"/>
        <end position="69"/>
    </location>
</feature>
<keyword evidence="1" id="KW-0472">Membrane</keyword>
<keyword evidence="1" id="KW-1133">Transmembrane helix</keyword>
<dbReference type="AlphaFoldDB" id="A0A7T4JVJ3"/>